<protein>
    <submittedName>
        <fullName evidence="1">Uncharacterized protein</fullName>
    </submittedName>
</protein>
<sequence>MGMYKLRHYLAASGEADADVVAAERIADHGPSPIGTQPYPTLREADAHRRRLPLLRILRGPQPTHLPIQGSDCS</sequence>
<organism evidence="1 2">
    <name type="scientific">Zizania palustris</name>
    <name type="common">Northern wild rice</name>
    <dbReference type="NCBI Taxonomy" id="103762"/>
    <lineage>
        <taxon>Eukaryota</taxon>
        <taxon>Viridiplantae</taxon>
        <taxon>Streptophyta</taxon>
        <taxon>Embryophyta</taxon>
        <taxon>Tracheophyta</taxon>
        <taxon>Spermatophyta</taxon>
        <taxon>Magnoliopsida</taxon>
        <taxon>Liliopsida</taxon>
        <taxon>Poales</taxon>
        <taxon>Poaceae</taxon>
        <taxon>BOP clade</taxon>
        <taxon>Oryzoideae</taxon>
        <taxon>Oryzeae</taxon>
        <taxon>Zizaniinae</taxon>
        <taxon>Zizania</taxon>
    </lineage>
</organism>
<reference evidence="1" key="2">
    <citation type="submission" date="2021-02" db="EMBL/GenBank/DDBJ databases">
        <authorList>
            <person name="Kimball J.A."/>
            <person name="Haas M.W."/>
            <person name="Macchietto M."/>
            <person name="Kono T."/>
            <person name="Duquette J."/>
            <person name="Shao M."/>
        </authorList>
    </citation>
    <scope>NUCLEOTIDE SEQUENCE</scope>
    <source>
        <tissue evidence="1">Fresh leaf tissue</tissue>
    </source>
</reference>
<dbReference type="AlphaFoldDB" id="A0A8J5VQM4"/>
<evidence type="ECO:0000313" key="1">
    <source>
        <dbReference type="EMBL" id="KAG8056298.1"/>
    </source>
</evidence>
<gene>
    <name evidence="1" type="ORF">GUJ93_ZPchr0002g26257</name>
</gene>
<name>A0A8J5VQM4_ZIZPA</name>
<dbReference type="Proteomes" id="UP000729402">
    <property type="component" value="Unassembled WGS sequence"/>
</dbReference>
<accession>A0A8J5VQM4</accession>
<keyword evidence="2" id="KW-1185">Reference proteome</keyword>
<comment type="caution">
    <text evidence="1">The sequence shown here is derived from an EMBL/GenBank/DDBJ whole genome shotgun (WGS) entry which is preliminary data.</text>
</comment>
<dbReference type="EMBL" id="JAAALK010000287">
    <property type="protein sequence ID" value="KAG8056298.1"/>
    <property type="molecule type" value="Genomic_DNA"/>
</dbReference>
<proteinExistence type="predicted"/>
<evidence type="ECO:0000313" key="2">
    <source>
        <dbReference type="Proteomes" id="UP000729402"/>
    </source>
</evidence>
<reference evidence="1" key="1">
    <citation type="journal article" date="2021" name="bioRxiv">
        <title>Whole Genome Assembly and Annotation of Northern Wild Rice, Zizania palustris L., Supports a Whole Genome Duplication in the Zizania Genus.</title>
        <authorList>
            <person name="Haas M."/>
            <person name="Kono T."/>
            <person name="Macchietto M."/>
            <person name="Millas R."/>
            <person name="McGilp L."/>
            <person name="Shao M."/>
            <person name="Duquette J."/>
            <person name="Hirsch C.N."/>
            <person name="Kimball J."/>
        </authorList>
    </citation>
    <scope>NUCLEOTIDE SEQUENCE</scope>
    <source>
        <tissue evidence="1">Fresh leaf tissue</tissue>
    </source>
</reference>